<dbReference type="AlphaFoldDB" id="A0A7S0H035"/>
<dbReference type="InterPro" id="IPR001251">
    <property type="entry name" value="CRAL-TRIO_dom"/>
</dbReference>
<dbReference type="InterPro" id="IPR036273">
    <property type="entry name" value="CRAL/TRIO_N_dom_sf"/>
</dbReference>
<dbReference type="Pfam" id="PF00650">
    <property type="entry name" value="CRAL_TRIO"/>
    <property type="match status" value="1"/>
</dbReference>
<evidence type="ECO:0000256" key="1">
    <source>
        <dbReference type="ARBA" id="ARBA00004202"/>
    </source>
</evidence>
<evidence type="ECO:0000256" key="2">
    <source>
        <dbReference type="ARBA" id="ARBA00004395"/>
    </source>
</evidence>
<feature type="compositionally biased region" description="Basic and acidic residues" evidence="4">
    <location>
        <begin position="401"/>
        <end position="414"/>
    </location>
</feature>
<evidence type="ECO:0000256" key="4">
    <source>
        <dbReference type="SAM" id="MobiDB-lite"/>
    </source>
</evidence>
<dbReference type="SMART" id="SM00516">
    <property type="entry name" value="SEC14"/>
    <property type="match status" value="1"/>
</dbReference>
<dbReference type="GO" id="GO:0005886">
    <property type="term" value="C:plasma membrane"/>
    <property type="evidence" value="ECO:0007669"/>
    <property type="project" value="UniProtKB-SubCell"/>
</dbReference>
<dbReference type="PANTHER" id="PTHR45657:SF1">
    <property type="entry name" value="CRAL-TRIO DOMAIN-CONTAINING PROTEIN YKL091C-RELATED"/>
    <property type="match status" value="1"/>
</dbReference>
<dbReference type="PROSITE" id="PS50191">
    <property type="entry name" value="CRAL_TRIO"/>
    <property type="match status" value="1"/>
</dbReference>
<dbReference type="InterPro" id="IPR051026">
    <property type="entry name" value="PI/PC_transfer"/>
</dbReference>
<dbReference type="GO" id="GO:0000139">
    <property type="term" value="C:Golgi membrane"/>
    <property type="evidence" value="ECO:0007669"/>
    <property type="project" value="UniProtKB-SubCell"/>
</dbReference>
<feature type="domain" description="CRAL-TRIO" evidence="5">
    <location>
        <begin position="91"/>
        <end position="259"/>
    </location>
</feature>
<comment type="subcellular location">
    <subcellularLocation>
        <location evidence="1">Cell membrane</location>
        <topology evidence="1">Peripheral membrane protein</topology>
    </subcellularLocation>
    <subcellularLocation>
        <location evidence="2">Golgi apparatus membrane</location>
        <topology evidence="2">Peripheral membrane protein</topology>
    </subcellularLocation>
</comment>
<dbReference type="EMBL" id="HBEN01014946">
    <property type="protein sequence ID" value="CAD8451985.1"/>
    <property type="molecule type" value="Transcribed_RNA"/>
</dbReference>
<accession>A0A7S0H035</accession>
<dbReference type="PANTHER" id="PTHR45657">
    <property type="entry name" value="CRAL-TRIO DOMAIN-CONTAINING PROTEIN YKL091C-RELATED"/>
    <property type="match status" value="1"/>
</dbReference>
<reference evidence="6" key="1">
    <citation type="submission" date="2021-01" db="EMBL/GenBank/DDBJ databases">
        <authorList>
            <person name="Corre E."/>
            <person name="Pelletier E."/>
            <person name="Niang G."/>
            <person name="Scheremetjew M."/>
            <person name="Finn R."/>
            <person name="Kale V."/>
            <person name="Holt S."/>
            <person name="Cochrane G."/>
            <person name="Meng A."/>
            <person name="Brown T."/>
            <person name="Cohen L."/>
        </authorList>
    </citation>
    <scope>NUCLEOTIDE SEQUENCE</scope>
    <source>
        <strain evidence="6">CCAC1681</strain>
    </source>
</reference>
<feature type="region of interest" description="Disordered" evidence="4">
    <location>
        <begin position="362"/>
        <end position="418"/>
    </location>
</feature>
<evidence type="ECO:0000313" key="6">
    <source>
        <dbReference type="EMBL" id="CAD8451985.1"/>
    </source>
</evidence>
<dbReference type="InterPro" id="IPR036865">
    <property type="entry name" value="CRAL-TRIO_dom_sf"/>
</dbReference>
<name>A0A7S0H035_MICPS</name>
<dbReference type="CDD" id="cd00170">
    <property type="entry name" value="SEC14"/>
    <property type="match status" value="1"/>
</dbReference>
<comment type="similarity">
    <text evidence="3">Belongs to the SFH family.</text>
</comment>
<dbReference type="SUPFAM" id="SSF52087">
    <property type="entry name" value="CRAL/TRIO domain"/>
    <property type="match status" value="1"/>
</dbReference>
<dbReference type="Gene3D" id="3.40.525.10">
    <property type="entry name" value="CRAL-TRIO lipid binding domain"/>
    <property type="match status" value="1"/>
</dbReference>
<evidence type="ECO:0000259" key="5">
    <source>
        <dbReference type="PROSITE" id="PS50191"/>
    </source>
</evidence>
<organism evidence="6">
    <name type="scientific">Micromonas pusilla</name>
    <name type="common">Picoplanktonic green alga</name>
    <name type="synonym">Chromulina pusilla</name>
    <dbReference type="NCBI Taxonomy" id="38833"/>
    <lineage>
        <taxon>Eukaryota</taxon>
        <taxon>Viridiplantae</taxon>
        <taxon>Chlorophyta</taxon>
        <taxon>Mamiellophyceae</taxon>
        <taxon>Mamiellales</taxon>
        <taxon>Mamiellaceae</taxon>
        <taxon>Micromonas</taxon>
    </lineage>
</organism>
<gene>
    <name evidence="6" type="ORF">MSP1401_LOCUS12507</name>
</gene>
<evidence type="ECO:0000256" key="3">
    <source>
        <dbReference type="ARBA" id="ARBA00038020"/>
    </source>
</evidence>
<protein>
    <recommendedName>
        <fullName evidence="5">CRAL-TRIO domain-containing protein</fullName>
    </recommendedName>
</protein>
<proteinExistence type="inferred from homology"/>
<dbReference type="SUPFAM" id="SSF46938">
    <property type="entry name" value="CRAL/TRIO N-terminal domain"/>
    <property type="match status" value="1"/>
</dbReference>
<sequence>MGKGEHVGDYPPPTDPEHERMQGLRAMLRNANLELPRTMRIPANGGEARSILRFTRARKDTEKSFAMLEKSLEWRREVGANDCLAAPLSDEHALILSEIPGFYVGHGTRGHPVFLDHTAVVPWDMILEKMGMETFLYAQVQLLEYTQQVVYQTASRKYGKPITQGINVWDVKGLTLSKFTAKVREISSRTSKIAQDNYPESLAAAYVINAPSIFKVIWAVISSFLDPKTVAKVHIYGSGPKAFAKLKAHLGDDCFLTEEMVCCGVKEVGDAEKRMGMQSGMAAAQTWIRERNESNIPWYVDEASVAMDAESESSDGAEPIGAAASLLQLVGLRRSNSTAADSDNGDEFFDAEEDAFSAFGDFDDLPGDGVGPSAEYQAMPSAPGSTVKLIDPAAQPSDAAEAEKREAAKDAAAERKKKSCCGCC</sequence>